<dbReference type="Gene3D" id="1.10.10.60">
    <property type="entry name" value="Homeodomain-like"/>
    <property type="match status" value="1"/>
</dbReference>
<dbReference type="InterPro" id="IPR003350">
    <property type="entry name" value="CUT_dom"/>
</dbReference>
<evidence type="ECO:0000256" key="1">
    <source>
        <dbReference type="ARBA" id="ARBA00004123"/>
    </source>
</evidence>
<keyword evidence="6 10" id="KW-0804">Transcription</keyword>
<dbReference type="SMART" id="SM00389">
    <property type="entry name" value="HOX"/>
    <property type="match status" value="1"/>
</dbReference>
<evidence type="ECO:0000313" key="14">
    <source>
        <dbReference type="Proteomes" id="UP000887540"/>
    </source>
</evidence>
<evidence type="ECO:0000256" key="2">
    <source>
        <dbReference type="ARBA" id="ARBA00008190"/>
    </source>
</evidence>
<protein>
    <recommendedName>
        <fullName evidence="10">One cut domain family member</fullName>
    </recommendedName>
</protein>
<dbReference type="InterPro" id="IPR001356">
    <property type="entry name" value="HD"/>
</dbReference>
<sequence>MEVASVHDGMSTSSSDPMLSAAIASCSPGPPHENDFGRQLNDNNIYNGSQIPPRVNGSTTINNYTINNYATLTPLQPLPPISTVTNSIGKVLIVRTTPASPLSTVTAQRNDNTIQNVQADRSSIQNRRFANQSAASSDLFYATHSQSAPPPSPPTNSLNSFNGTLLPYNVNIKYEYDIKAEEARSPTSSPPVPNGATQVEYRQVLPSTAEHRVPFTTAADFMPSNYVNSPPCVIHLRQPKIEKNPYENGFDSFLITPDMLEGSSIEDSLRSQQKLMCSPLPNRCSSPDESEMEELNTRELAQRISAELKRYSIPQAIFAQRVLCRSQGTLSDLLRNPKPWSKLKSGRETFRRMAKWLQEPEFQRMSALRMAACKRKEDQISHVTSPTPPKKPRLVFTDIQRRTLQAIFKETKRPSREMQLTISQQLGLDPTTVANFFMNARRRGGHERLRDDEQNSGEGSISTTTPSSLADPSEFAVLTTVVMQQGDGSEANFADEPRNSIEEEILIPQQNAIFEQL</sequence>
<evidence type="ECO:0000256" key="11">
    <source>
        <dbReference type="SAM" id="MobiDB-lite"/>
    </source>
</evidence>
<dbReference type="WBParaSite" id="ACRNAN_Path_283.g1069.t2">
    <property type="protein sequence ID" value="ACRNAN_Path_283.g1069.t2"/>
    <property type="gene ID" value="ACRNAN_Path_283.g1069"/>
</dbReference>
<feature type="compositionally biased region" description="Polar residues" evidence="11">
    <location>
        <begin position="456"/>
        <end position="470"/>
    </location>
</feature>
<evidence type="ECO:0000256" key="6">
    <source>
        <dbReference type="ARBA" id="ARBA00023163"/>
    </source>
</evidence>
<dbReference type="PANTHER" id="PTHR14057">
    <property type="entry name" value="TRANSCRIPTION FACTOR ONECUT"/>
    <property type="match status" value="1"/>
</dbReference>
<keyword evidence="14" id="KW-1185">Reference proteome</keyword>
<dbReference type="SMART" id="SM01109">
    <property type="entry name" value="CUT"/>
    <property type="match status" value="1"/>
</dbReference>
<feature type="region of interest" description="Disordered" evidence="11">
    <location>
        <begin position="445"/>
        <end position="472"/>
    </location>
</feature>
<dbReference type="PANTHER" id="PTHR14057:SF47">
    <property type="entry name" value="HOMEOBOX PROTEIN ONECUT"/>
    <property type="match status" value="1"/>
</dbReference>
<organism evidence="14 15">
    <name type="scientific">Acrobeloides nanus</name>
    <dbReference type="NCBI Taxonomy" id="290746"/>
    <lineage>
        <taxon>Eukaryota</taxon>
        <taxon>Metazoa</taxon>
        <taxon>Ecdysozoa</taxon>
        <taxon>Nematoda</taxon>
        <taxon>Chromadorea</taxon>
        <taxon>Rhabditida</taxon>
        <taxon>Tylenchina</taxon>
        <taxon>Cephalobomorpha</taxon>
        <taxon>Cephaloboidea</taxon>
        <taxon>Cephalobidae</taxon>
        <taxon>Acrobeloides</taxon>
    </lineage>
</organism>
<evidence type="ECO:0000256" key="7">
    <source>
        <dbReference type="ARBA" id="ARBA00023242"/>
    </source>
</evidence>
<accession>A0A914C5T1</accession>
<dbReference type="Pfam" id="PF02376">
    <property type="entry name" value="CUT"/>
    <property type="match status" value="1"/>
</dbReference>
<dbReference type="GO" id="GO:0005634">
    <property type="term" value="C:nucleus"/>
    <property type="evidence" value="ECO:0007669"/>
    <property type="project" value="UniProtKB-SubCell"/>
</dbReference>
<dbReference type="FunFam" id="1.10.260.40:FF:000005">
    <property type="entry name" value="One cut domain family member"/>
    <property type="match status" value="1"/>
</dbReference>
<feature type="domain" description="CUT" evidence="13">
    <location>
        <begin position="286"/>
        <end position="372"/>
    </location>
</feature>
<dbReference type="GO" id="GO:0000978">
    <property type="term" value="F:RNA polymerase II cis-regulatory region sequence-specific DNA binding"/>
    <property type="evidence" value="ECO:0007669"/>
    <property type="project" value="TreeGrafter"/>
</dbReference>
<dbReference type="SUPFAM" id="SSF47413">
    <property type="entry name" value="lambda repressor-like DNA-binding domains"/>
    <property type="match status" value="1"/>
</dbReference>
<comment type="subcellular location">
    <subcellularLocation>
        <location evidence="1 8 9">Nucleus</location>
    </subcellularLocation>
</comment>
<dbReference type="GO" id="GO:0000981">
    <property type="term" value="F:DNA-binding transcription factor activity, RNA polymerase II-specific"/>
    <property type="evidence" value="ECO:0007669"/>
    <property type="project" value="TreeGrafter"/>
</dbReference>
<dbReference type="Proteomes" id="UP000887540">
    <property type="component" value="Unplaced"/>
</dbReference>
<feature type="DNA-binding region" description="Homeobox" evidence="8">
    <location>
        <begin position="389"/>
        <end position="448"/>
    </location>
</feature>
<dbReference type="Pfam" id="PF00046">
    <property type="entry name" value="Homeodomain"/>
    <property type="match status" value="1"/>
</dbReference>
<keyword evidence="4 8" id="KW-0238">DNA-binding</keyword>
<comment type="similarity">
    <text evidence="2 10">Belongs to the CUT homeobox family.</text>
</comment>
<evidence type="ECO:0000256" key="5">
    <source>
        <dbReference type="ARBA" id="ARBA00023155"/>
    </source>
</evidence>
<keyword evidence="7 8" id="KW-0539">Nucleus</keyword>
<evidence type="ECO:0000256" key="8">
    <source>
        <dbReference type="PROSITE-ProRule" id="PRU00108"/>
    </source>
</evidence>
<feature type="region of interest" description="Disordered" evidence="11">
    <location>
        <begin position="1"/>
        <end position="44"/>
    </location>
</feature>
<evidence type="ECO:0000259" key="12">
    <source>
        <dbReference type="PROSITE" id="PS50071"/>
    </source>
</evidence>
<evidence type="ECO:0000256" key="9">
    <source>
        <dbReference type="RuleBase" id="RU000682"/>
    </source>
</evidence>
<reference evidence="15" key="1">
    <citation type="submission" date="2022-11" db="UniProtKB">
        <authorList>
            <consortium name="WormBaseParasite"/>
        </authorList>
    </citation>
    <scope>IDENTIFICATION</scope>
</reference>
<dbReference type="InterPro" id="IPR051649">
    <property type="entry name" value="CUT_Homeobox"/>
</dbReference>
<dbReference type="PROSITE" id="PS51042">
    <property type="entry name" value="CUT"/>
    <property type="match status" value="1"/>
</dbReference>
<feature type="domain" description="Homeobox" evidence="12">
    <location>
        <begin position="387"/>
        <end position="447"/>
    </location>
</feature>
<dbReference type="InterPro" id="IPR009057">
    <property type="entry name" value="Homeodomain-like_sf"/>
</dbReference>
<dbReference type="PROSITE" id="PS50071">
    <property type="entry name" value="HOMEOBOX_2"/>
    <property type="match status" value="1"/>
</dbReference>
<evidence type="ECO:0000256" key="3">
    <source>
        <dbReference type="ARBA" id="ARBA00023015"/>
    </source>
</evidence>
<dbReference type="InterPro" id="IPR010982">
    <property type="entry name" value="Lambda_DNA-bd_dom_sf"/>
</dbReference>
<evidence type="ECO:0000259" key="13">
    <source>
        <dbReference type="PROSITE" id="PS51042"/>
    </source>
</evidence>
<keyword evidence="5 8" id="KW-0371">Homeobox</keyword>
<keyword evidence="3 10" id="KW-0805">Transcription regulation</keyword>
<evidence type="ECO:0000313" key="15">
    <source>
        <dbReference type="WBParaSite" id="ACRNAN_Path_283.g1069.t2"/>
    </source>
</evidence>
<evidence type="ECO:0000256" key="10">
    <source>
        <dbReference type="RuleBase" id="RU361129"/>
    </source>
</evidence>
<dbReference type="CDD" id="cd00086">
    <property type="entry name" value="homeodomain"/>
    <property type="match status" value="1"/>
</dbReference>
<evidence type="ECO:0000256" key="4">
    <source>
        <dbReference type="ARBA" id="ARBA00023125"/>
    </source>
</evidence>
<proteinExistence type="inferred from homology"/>
<dbReference type="FunFam" id="1.10.10.60:FF:000054">
    <property type="entry name" value="One cut domain family member"/>
    <property type="match status" value="1"/>
</dbReference>
<dbReference type="Gene3D" id="1.10.260.40">
    <property type="entry name" value="lambda repressor-like DNA-binding domains"/>
    <property type="match status" value="1"/>
</dbReference>
<name>A0A914C5T1_9BILA</name>
<dbReference type="SUPFAM" id="SSF46689">
    <property type="entry name" value="Homeodomain-like"/>
    <property type="match status" value="1"/>
</dbReference>
<dbReference type="AlphaFoldDB" id="A0A914C5T1"/>